<dbReference type="SUPFAM" id="SSF50729">
    <property type="entry name" value="PH domain-like"/>
    <property type="match status" value="1"/>
</dbReference>
<dbReference type="GO" id="GO:0005548">
    <property type="term" value="F:phospholipid transporter activity"/>
    <property type="evidence" value="ECO:0007669"/>
    <property type="project" value="InterPro"/>
</dbReference>
<dbReference type="Gene3D" id="2.30.29.30">
    <property type="entry name" value="Pleckstrin-homology domain (PH domain)/Phosphotyrosine-binding domain (PTB)"/>
    <property type="match status" value="1"/>
</dbReference>
<dbReference type="InterPro" id="IPR055261">
    <property type="entry name" value="PI_transfer_N"/>
</dbReference>
<dbReference type="PROSITE" id="PS50003">
    <property type="entry name" value="PH_DOMAIN"/>
    <property type="match status" value="1"/>
</dbReference>
<feature type="domain" description="PH" evidence="2">
    <location>
        <begin position="514"/>
        <end position="611"/>
    </location>
</feature>
<dbReference type="InterPro" id="IPR001666">
    <property type="entry name" value="PI_transfer"/>
</dbReference>
<gene>
    <name evidence="3" type="ORF">BaOVIS_012420</name>
</gene>
<proteinExistence type="predicted"/>
<evidence type="ECO:0000313" key="3">
    <source>
        <dbReference type="EMBL" id="GFE53838.1"/>
    </source>
</evidence>
<accession>A0A9W5TBT3</accession>
<dbReference type="InterPro" id="IPR023393">
    <property type="entry name" value="START-like_dom_sf"/>
</dbReference>
<dbReference type="PANTHER" id="PTHR10658">
    <property type="entry name" value="PHOSPHATIDYLINOSITOL TRANSFER PROTEIN"/>
    <property type="match status" value="1"/>
</dbReference>
<dbReference type="Gene3D" id="3.30.530.20">
    <property type="match status" value="1"/>
</dbReference>
<dbReference type="Proteomes" id="UP001057455">
    <property type="component" value="Unassembled WGS sequence"/>
</dbReference>
<dbReference type="AlphaFoldDB" id="A0A9W5TBT3"/>
<dbReference type="PANTHER" id="PTHR10658:SF11">
    <property type="entry name" value="VIBRATOR, ISOFORM B"/>
    <property type="match status" value="1"/>
</dbReference>
<name>A0A9W5TBT3_BABOV</name>
<reference evidence="3" key="1">
    <citation type="submission" date="2019-12" db="EMBL/GenBank/DDBJ databases">
        <title>Genome sequence of Babesia ovis.</title>
        <authorList>
            <person name="Yamagishi J."/>
            <person name="Sevinc F."/>
            <person name="Xuan X."/>
        </authorList>
    </citation>
    <scope>NUCLEOTIDE SEQUENCE</scope>
    <source>
        <strain evidence="3">Selcuk</strain>
    </source>
</reference>
<dbReference type="EMBL" id="BLIY01000008">
    <property type="protein sequence ID" value="GFE53838.1"/>
    <property type="molecule type" value="Genomic_DNA"/>
</dbReference>
<dbReference type="OrthoDB" id="18453at2759"/>
<feature type="compositionally biased region" description="Polar residues" evidence="1">
    <location>
        <begin position="437"/>
        <end position="453"/>
    </location>
</feature>
<dbReference type="Pfam" id="PF02121">
    <property type="entry name" value="IP_trans"/>
    <property type="match status" value="1"/>
</dbReference>
<evidence type="ECO:0000313" key="4">
    <source>
        <dbReference type="Proteomes" id="UP001057455"/>
    </source>
</evidence>
<dbReference type="InterPro" id="IPR001849">
    <property type="entry name" value="PH_domain"/>
</dbReference>
<dbReference type="InterPro" id="IPR011993">
    <property type="entry name" value="PH-like_dom_sf"/>
</dbReference>
<dbReference type="SUPFAM" id="SSF55961">
    <property type="entry name" value="Bet v1-like"/>
    <property type="match status" value="1"/>
</dbReference>
<keyword evidence="4" id="KW-1185">Reference proteome</keyword>
<comment type="caution">
    <text evidence="3">The sequence shown here is derived from an EMBL/GenBank/DDBJ whole genome shotgun (WGS) entry which is preliminary data.</text>
</comment>
<evidence type="ECO:0000256" key="1">
    <source>
        <dbReference type="SAM" id="MobiDB-lite"/>
    </source>
</evidence>
<sequence>MKVIEFRIPLPISLEMFQRCSLYLVTQASIKEVETGSAFEIVTNEPCERNGLSGRHSIKRYHFGKNLPSWLQAILGKELTVVSEESWATFPYIFTKYTNKKLSSFQFSFESMNYDGLEQHENALNLNEKDLSRRKVIVLDLSEFKKCKLYNAEWDVTLAKSQYTDVLPMPRGWLNEPGRSGIVSYKVLKIDIPYFGFLASKIENFMVNYLQDRMMAYLSHAVSSIDEWYHANMDELRIKEEECYDLLNQRFLEQHGHLATVKASESALPTSAKDADTSEAHSSISEEERAYQPKRNSWDISDSIRDVSKEDGMIVDQQVSSLSHYSGNQSVQGMVCRATDLDIGSLPPIERRWSTGSTNNIGSARRLSIPRTADGRIDNEVFWDCLENLDDDDSIYVSRTAYESPALSDSSIIDDKPIEPTSVPKQKTMMLPEETAPTETGENSFTNEAQHSTIVEEPLSTERIDSSSSSSIQEPYFPDKVQTTDDSCDSSDDHPDNTEDMCPELSTVDGQNDPLTFTGYLYKLGGTLFYQWNMRYIVIRDGTMCYYDKCKDTHPKYTIELANARISWVGEYMRRQNVFTLVTKHKRIFYWCADNEMATKRWILLLQLLSEESPEPLISGLSTEYLYRHVKSESTRERLPQSTSETNDVI</sequence>
<evidence type="ECO:0000259" key="2">
    <source>
        <dbReference type="PROSITE" id="PS50003"/>
    </source>
</evidence>
<protein>
    <recommendedName>
        <fullName evidence="2">PH domain-containing protein</fullName>
    </recommendedName>
</protein>
<feature type="region of interest" description="Disordered" evidence="1">
    <location>
        <begin position="263"/>
        <end position="295"/>
    </location>
</feature>
<feature type="region of interest" description="Disordered" evidence="1">
    <location>
        <begin position="406"/>
        <end position="500"/>
    </location>
</feature>
<feature type="compositionally biased region" description="Basic and acidic residues" evidence="1">
    <location>
        <begin position="273"/>
        <end position="291"/>
    </location>
</feature>
<dbReference type="SMART" id="SM00233">
    <property type="entry name" value="PH"/>
    <property type="match status" value="1"/>
</dbReference>
<organism evidence="3 4">
    <name type="scientific">Babesia ovis</name>
    <dbReference type="NCBI Taxonomy" id="5869"/>
    <lineage>
        <taxon>Eukaryota</taxon>
        <taxon>Sar</taxon>
        <taxon>Alveolata</taxon>
        <taxon>Apicomplexa</taxon>
        <taxon>Aconoidasida</taxon>
        <taxon>Piroplasmida</taxon>
        <taxon>Babesiidae</taxon>
        <taxon>Babesia</taxon>
    </lineage>
</organism>
<dbReference type="Pfam" id="PF00169">
    <property type="entry name" value="PH"/>
    <property type="match status" value="1"/>
</dbReference>